<dbReference type="GO" id="GO:0006508">
    <property type="term" value="P:proteolysis"/>
    <property type="evidence" value="ECO:0007669"/>
    <property type="project" value="UniProtKB-KW"/>
</dbReference>
<feature type="domain" description="Lon N-terminal" evidence="1">
    <location>
        <begin position="5"/>
        <end position="132"/>
    </location>
</feature>
<gene>
    <name evidence="2" type="ORF">B1A_12197</name>
</gene>
<dbReference type="InterPro" id="IPR003111">
    <property type="entry name" value="Lon_prtase_N"/>
</dbReference>
<reference evidence="2" key="2">
    <citation type="journal article" date="2014" name="ISME J.">
        <title>Microbial stratification in low pH oxic and suboxic macroscopic growths along an acid mine drainage.</title>
        <authorList>
            <person name="Mendez-Garcia C."/>
            <person name="Mesa V."/>
            <person name="Sprenger R.R."/>
            <person name="Richter M."/>
            <person name="Diez M.S."/>
            <person name="Solano J."/>
            <person name="Bargiela R."/>
            <person name="Golyshina O.V."/>
            <person name="Manteca A."/>
            <person name="Ramos J.L."/>
            <person name="Gallego J.R."/>
            <person name="Llorente I."/>
            <person name="Martins Dos Santos V.A."/>
            <person name="Jensen O.N."/>
            <person name="Pelaez A.I."/>
            <person name="Sanchez J."/>
            <person name="Ferrer M."/>
        </authorList>
    </citation>
    <scope>NUCLEOTIDE SEQUENCE</scope>
</reference>
<dbReference type="InterPro" id="IPR015947">
    <property type="entry name" value="PUA-like_sf"/>
</dbReference>
<sequence>MDVTVPLFPLPNVVLFPKTLRPLHIFEPRYRAMIAQSIAGDRLIGMMFLKDGWENQYDQNPPVEPVGCLGRIIQHNQLPDGRYYITLLGISSFDLISEIASEPFRTGVIETREGLSDELLSPALFERLANVV</sequence>
<evidence type="ECO:0000313" key="2">
    <source>
        <dbReference type="EMBL" id="EQD54408.1"/>
    </source>
</evidence>
<keyword evidence="2" id="KW-0645">Protease</keyword>
<dbReference type="InterPro" id="IPR046336">
    <property type="entry name" value="Lon_prtase_N_sf"/>
</dbReference>
<dbReference type="Pfam" id="PF02190">
    <property type="entry name" value="LON_substr_bdg"/>
    <property type="match status" value="1"/>
</dbReference>
<evidence type="ECO:0000259" key="1">
    <source>
        <dbReference type="PROSITE" id="PS51787"/>
    </source>
</evidence>
<protein>
    <submittedName>
        <fullName evidence="2">Lon family ATP-dependent protease</fullName>
    </submittedName>
</protein>
<comment type="caution">
    <text evidence="2">The sequence shown here is derived from an EMBL/GenBank/DDBJ whole genome shotgun (WGS) entry which is preliminary data.</text>
</comment>
<dbReference type="PANTHER" id="PTHR46732">
    <property type="entry name" value="ATP-DEPENDENT PROTEASE LA (LON) DOMAIN PROTEIN"/>
    <property type="match status" value="1"/>
</dbReference>
<dbReference type="AlphaFoldDB" id="T1ACQ0"/>
<name>T1ACQ0_9ZZZZ</name>
<dbReference type="SUPFAM" id="SSF88697">
    <property type="entry name" value="PUA domain-like"/>
    <property type="match status" value="1"/>
</dbReference>
<accession>T1ACQ0</accession>
<organism evidence="2">
    <name type="scientific">mine drainage metagenome</name>
    <dbReference type="NCBI Taxonomy" id="410659"/>
    <lineage>
        <taxon>unclassified sequences</taxon>
        <taxon>metagenomes</taxon>
        <taxon>ecological metagenomes</taxon>
    </lineage>
</organism>
<reference evidence="2" key="1">
    <citation type="submission" date="2013-08" db="EMBL/GenBank/DDBJ databases">
        <authorList>
            <person name="Mendez C."/>
            <person name="Richter M."/>
            <person name="Ferrer M."/>
            <person name="Sanchez J."/>
        </authorList>
    </citation>
    <scope>NUCLEOTIDE SEQUENCE</scope>
</reference>
<dbReference type="EMBL" id="AUZX01008823">
    <property type="protein sequence ID" value="EQD54408.1"/>
    <property type="molecule type" value="Genomic_DNA"/>
</dbReference>
<proteinExistence type="predicted"/>
<dbReference type="Gene3D" id="2.30.130.40">
    <property type="entry name" value="LON domain-like"/>
    <property type="match status" value="1"/>
</dbReference>
<dbReference type="PROSITE" id="PS51787">
    <property type="entry name" value="LON_N"/>
    <property type="match status" value="1"/>
</dbReference>
<dbReference type="GO" id="GO:0008233">
    <property type="term" value="F:peptidase activity"/>
    <property type="evidence" value="ECO:0007669"/>
    <property type="project" value="UniProtKB-KW"/>
</dbReference>
<feature type="non-terminal residue" evidence="2">
    <location>
        <position position="132"/>
    </location>
</feature>
<dbReference type="PANTHER" id="PTHR46732:SF8">
    <property type="entry name" value="ATP-DEPENDENT PROTEASE LA (LON) DOMAIN PROTEIN"/>
    <property type="match status" value="1"/>
</dbReference>
<keyword evidence="2" id="KW-0378">Hydrolase</keyword>